<gene>
    <name evidence="4" type="ORF">D9Q98_002474</name>
</gene>
<dbReference type="AlphaFoldDB" id="A0A9D4TTE6"/>
<sequence>MAALAAVKSFKRLAGSRQQGLTYEVEVVAQHAAELPLPPGSQAIFVLKRRHRLCVTEAAEVDGGGGVEWDTRCTQTATLFKEGGGGAAASWRPKQFVFKVQAVREGGTRGGGGGQQGGEAVTVAKAALDLSQFCGPEPFGPKQLVVPLRPSGVLCVSVRTQWLQHFDREADSLTDISHLSLAQSALTSIVGGSTAPLPLSAAEAAQAEQDLSGFDSSSTAAAAAASAASAAAYGQQHDGGGGAASSSSSSGIRAVYLPGGAAAAAATPALRAKRRPPMLRLPAALRGGAAASEKAAQQAQQAQQQQAQQAGFQFAGAASQGSEAATAAAEAGAGGEAEAEAATPTLFVATGRLPGEGRRGQLFAGQQANVSAQQVSAQQGQASASKGQQSLALQQQYMGQQGNQHASPAKGLAPECWSPINLQEAVDRLYDSEEEATPRASVLGTVRRMFGRARSATPIPPPHTQQQQQQQAPATTARQLHEMFGTPAPSPPRCTPDPAEAATVDGEQSVSALRRRCKRLMAERDDARAEGYAEAALAVEQGMQIDRLRRAKDMLLARLHTTERQLLATFRDEASTDLIRALAAARVEAAEREFAAMELQGQLRRRGAVIDKLRAQLTRLEYKYRASINAMSPGAKGPPPSPFASSPSPLQLPPAPAAASPLAAAAADGGAGALGAAALTEAGAEAEGTLQQQQRQRGRSRGSNGGGSQAEAGWQEGKEALTARPLQLQLATH</sequence>
<dbReference type="OrthoDB" id="512987at2759"/>
<evidence type="ECO:0000313" key="5">
    <source>
        <dbReference type="Proteomes" id="UP001055712"/>
    </source>
</evidence>
<comment type="caution">
    <text evidence="4">The sequence shown here is derived from an EMBL/GenBank/DDBJ whole genome shotgun (WGS) entry which is preliminary data.</text>
</comment>
<organism evidence="4 5">
    <name type="scientific">Chlorella vulgaris</name>
    <name type="common">Green alga</name>
    <dbReference type="NCBI Taxonomy" id="3077"/>
    <lineage>
        <taxon>Eukaryota</taxon>
        <taxon>Viridiplantae</taxon>
        <taxon>Chlorophyta</taxon>
        <taxon>core chlorophytes</taxon>
        <taxon>Trebouxiophyceae</taxon>
        <taxon>Chlorellales</taxon>
        <taxon>Chlorellaceae</taxon>
        <taxon>Chlorella clade</taxon>
        <taxon>Chlorella</taxon>
    </lineage>
</organism>
<proteinExistence type="predicted"/>
<feature type="compositionally biased region" description="Low complexity" evidence="2">
    <location>
        <begin position="683"/>
        <end position="695"/>
    </location>
</feature>
<dbReference type="PROSITE" id="PS51840">
    <property type="entry name" value="C2_NT"/>
    <property type="match status" value="1"/>
</dbReference>
<evidence type="ECO:0000256" key="2">
    <source>
        <dbReference type="SAM" id="MobiDB-lite"/>
    </source>
</evidence>
<feature type="region of interest" description="Disordered" evidence="2">
    <location>
        <begin position="683"/>
        <end position="733"/>
    </location>
</feature>
<feature type="region of interest" description="Disordered" evidence="2">
    <location>
        <begin position="454"/>
        <end position="475"/>
    </location>
</feature>
<feature type="compositionally biased region" description="Low complexity" evidence="2">
    <location>
        <begin position="464"/>
        <end position="475"/>
    </location>
</feature>
<name>A0A9D4TTE6_CHLVU</name>
<reference evidence="4" key="1">
    <citation type="journal article" date="2019" name="Plant J.">
        <title>Chlorella vulgaris genome assembly and annotation reveals the molecular basis for metabolic acclimation to high light conditions.</title>
        <authorList>
            <person name="Cecchin M."/>
            <person name="Marcolungo L."/>
            <person name="Rossato M."/>
            <person name="Girolomoni L."/>
            <person name="Cosentino E."/>
            <person name="Cuine S."/>
            <person name="Li-Beisson Y."/>
            <person name="Delledonne M."/>
            <person name="Ballottari M."/>
        </authorList>
    </citation>
    <scope>NUCLEOTIDE SEQUENCE</scope>
    <source>
        <strain evidence="4">211/11P</strain>
    </source>
</reference>
<evidence type="ECO:0000313" key="4">
    <source>
        <dbReference type="EMBL" id="KAI3434396.1"/>
    </source>
</evidence>
<protein>
    <recommendedName>
        <fullName evidence="3">C2 NT-type domain-containing protein</fullName>
    </recommendedName>
</protein>
<evidence type="ECO:0000259" key="3">
    <source>
        <dbReference type="PROSITE" id="PS51840"/>
    </source>
</evidence>
<feature type="region of interest" description="Disordered" evidence="2">
    <location>
        <begin position="631"/>
        <end position="656"/>
    </location>
</feature>
<keyword evidence="1" id="KW-0175">Coiled coil</keyword>
<feature type="coiled-coil region" evidence="1">
    <location>
        <begin position="510"/>
        <end position="600"/>
    </location>
</feature>
<reference evidence="4" key="2">
    <citation type="submission" date="2020-11" db="EMBL/GenBank/DDBJ databases">
        <authorList>
            <person name="Cecchin M."/>
            <person name="Marcolungo L."/>
            <person name="Rossato M."/>
            <person name="Girolomoni L."/>
            <person name="Cosentino E."/>
            <person name="Cuine S."/>
            <person name="Li-Beisson Y."/>
            <person name="Delledonne M."/>
            <person name="Ballottari M."/>
        </authorList>
    </citation>
    <scope>NUCLEOTIDE SEQUENCE</scope>
    <source>
        <strain evidence="4">211/11P</strain>
        <tissue evidence="4">Whole cell</tissue>
    </source>
</reference>
<feature type="region of interest" description="Disordered" evidence="2">
    <location>
        <begin position="487"/>
        <end position="507"/>
    </location>
</feature>
<accession>A0A9D4TTE6</accession>
<evidence type="ECO:0000256" key="1">
    <source>
        <dbReference type="SAM" id="Coils"/>
    </source>
</evidence>
<feature type="domain" description="C2 NT-type" evidence="3">
    <location>
        <begin position="13"/>
        <end position="167"/>
    </location>
</feature>
<dbReference type="Proteomes" id="UP001055712">
    <property type="component" value="Unassembled WGS sequence"/>
</dbReference>
<dbReference type="EMBL" id="SIDB01000003">
    <property type="protein sequence ID" value="KAI3434396.1"/>
    <property type="molecule type" value="Genomic_DNA"/>
</dbReference>
<keyword evidence="5" id="KW-1185">Reference proteome</keyword>
<dbReference type="InterPro" id="IPR019448">
    <property type="entry name" value="NT-C2"/>
</dbReference>